<evidence type="ECO:0000259" key="1">
    <source>
        <dbReference type="Pfam" id="PF00248"/>
    </source>
</evidence>
<dbReference type="Proteomes" id="UP000078148">
    <property type="component" value="Chromosome"/>
</dbReference>
<organism evidence="2 3">
    <name type="scientific">Paenibacillus bovis</name>
    <dbReference type="NCBI Taxonomy" id="1616788"/>
    <lineage>
        <taxon>Bacteria</taxon>
        <taxon>Bacillati</taxon>
        <taxon>Bacillota</taxon>
        <taxon>Bacilli</taxon>
        <taxon>Bacillales</taxon>
        <taxon>Paenibacillaceae</taxon>
        <taxon>Paenibacillus</taxon>
    </lineage>
</organism>
<evidence type="ECO:0000313" key="2">
    <source>
        <dbReference type="EMBL" id="ANF96461.1"/>
    </source>
</evidence>
<reference evidence="3" key="1">
    <citation type="submission" date="2015-10" db="EMBL/GenBank/DDBJ databases">
        <title>Genome of Paenibacillus bovis sp. nov.</title>
        <authorList>
            <person name="Wu Z."/>
            <person name="Gao C."/>
            <person name="Liu Z."/>
            <person name="Zheng H."/>
        </authorList>
    </citation>
    <scope>NUCLEOTIDE SEQUENCE [LARGE SCALE GENOMIC DNA]</scope>
    <source>
        <strain evidence="3">BD3526</strain>
    </source>
</reference>
<dbReference type="EMBL" id="CP013023">
    <property type="protein sequence ID" value="ANF96461.1"/>
    <property type="molecule type" value="Genomic_DNA"/>
</dbReference>
<keyword evidence="3" id="KW-1185">Reference proteome</keyword>
<dbReference type="FunFam" id="3.20.20.100:FF:000011">
    <property type="entry name" value="Aldo/keto reductase"/>
    <property type="match status" value="1"/>
</dbReference>
<dbReference type="KEGG" id="pbv:AR543_10910"/>
<dbReference type="AlphaFoldDB" id="A0A172ZFN6"/>
<dbReference type="GO" id="GO:0005829">
    <property type="term" value="C:cytosol"/>
    <property type="evidence" value="ECO:0007669"/>
    <property type="project" value="TreeGrafter"/>
</dbReference>
<dbReference type="Gene3D" id="3.20.20.100">
    <property type="entry name" value="NADP-dependent oxidoreductase domain"/>
    <property type="match status" value="1"/>
</dbReference>
<feature type="domain" description="NADP-dependent oxidoreductase" evidence="1">
    <location>
        <begin position="21"/>
        <end position="295"/>
    </location>
</feature>
<gene>
    <name evidence="2" type="ORF">AR543_10910</name>
</gene>
<reference evidence="2 3" key="2">
    <citation type="journal article" date="2016" name="Int. J. Syst. Evol. Microbiol.">
        <title>Paenibacillus bovis sp. nov., isolated from raw yak (Bos grunniens) milk.</title>
        <authorList>
            <person name="Gao C."/>
            <person name="Han J."/>
            <person name="Liu Z."/>
            <person name="Xu X."/>
            <person name="Hang F."/>
            <person name="Wu Z."/>
        </authorList>
    </citation>
    <scope>NUCLEOTIDE SEQUENCE [LARGE SCALE GENOMIC DNA]</scope>
    <source>
        <strain evidence="2 3">BD3526</strain>
    </source>
</reference>
<dbReference type="InterPro" id="IPR044479">
    <property type="entry name" value="LGALDH-like"/>
</dbReference>
<name>A0A172ZFN6_9BACL</name>
<dbReference type="InterPro" id="IPR023210">
    <property type="entry name" value="NADP_OxRdtase_dom"/>
</dbReference>
<protein>
    <submittedName>
        <fullName evidence="2">Aldo/keto reductase</fullName>
    </submittedName>
</protein>
<dbReference type="STRING" id="1616788.AR543_10910"/>
<dbReference type="InterPro" id="IPR036812">
    <property type="entry name" value="NAD(P)_OxRdtase_dom_sf"/>
</dbReference>
<sequence length="330" mass="36762">MPVNAMINRRKLGNTGLEVSPLSLGAAPLGHVFGHIDEDQGVRAVLEAFEQGVNLVDTSPYYGVTRSEQVLGRALRQLPRERYILSTKAGRYNDREFDFSRQRILDSVDESLQRLGTDYADILLLHDIEFGDLNIVLDEAIPALQQLKQEGKIRFYGVSCLPLEGYRRVLEHTDLDVILSYCHYTLNDSTLTDLLPLLEARGIGVINAAPVAMGLLSDKGPADWHPASPEIKQRCREAAEFCRQQGSSLTQLAIQYAVSNERLTTTIVGTASTAEITDNIRWAGEPIDLDVLQQVLNILAPVQGQTWPSGHWTREILEGSRELKWQGSPF</sequence>
<dbReference type="OrthoDB" id="9773828at2"/>
<dbReference type="GO" id="GO:0010349">
    <property type="term" value="F:L-galactose dehydrogenase activity"/>
    <property type="evidence" value="ECO:0007669"/>
    <property type="project" value="InterPro"/>
</dbReference>
<accession>A0A172ZFN6</accession>
<dbReference type="SUPFAM" id="SSF51430">
    <property type="entry name" value="NAD(P)-linked oxidoreductase"/>
    <property type="match status" value="1"/>
</dbReference>
<dbReference type="PANTHER" id="PTHR42686:SF1">
    <property type="entry name" value="GH17980P-RELATED"/>
    <property type="match status" value="1"/>
</dbReference>
<proteinExistence type="predicted"/>
<dbReference type="InterPro" id="IPR020471">
    <property type="entry name" value="AKR"/>
</dbReference>
<dbReference type="PANTHER" id="PTHR42686">
    <property type="entry name" value="GH17980P-RELATED"/>
    <property type="match status" value="1"/>
</dbReference>
<evidence type="ECO:0000313" key="3">
    <source>
        <dbReference type="Proteomes" id="UP000078148"/>
    </source>
</evidence>
<dbReference type="Pfam" id="PF00248">
    <property type="entry name" value="Aldo_ket_red"/>
    <property type="match status" value="1"/>
</dbReference>
<dbReference type="CDD" id="cd19163">
    <property type="entry name" value="AKR_galDH"/>
    <property type="match status" value="1"/>
</dbReference>
<dbReference type="RefSeq" id="WP_064505576.1">
    <property type="nucleotide sequence ID" value="NZ_CP013023.1"/>
</dbReference>